<evidence type="ECO:0000256" key="1">
    <source>
        <dbReference type="SAM" id="Phobius"/>
    </source>
</evidence>
<evidence type="ECO:0008006" key="5">
    <source>
        <dbReference type="Google" id="ProtNLM"/>
    </source>
</evidence>
<organism evidence="3 4">
    <name type="scientific">Paralimibaculum aggregatum</name>
    <dbReference type="NCBI Taxonomy" id="3036245"/>
    <lineage>
        <taxon>Bacteria</taxon>
        <taxon>Pseudomonadati</taxon>
        <taxon>Pseudomonadota</taxon>
        <taxon>Alphaproteobacteria</taxon>
        <taxon>Rhodobacterales</taxon>
        <taxon>Paracoccaceae</taxon>
        <taxon>Paralimibaculum</taxon>
    </lineage>
</organism>
<dbReference type="EMBL" id="BSYI01000021">
    <property type="protein sequence ID" value="GMG83567.1"/>
    <property type="molecule type" value="Genomic_DNA"/>
</dbReference>
<keyword evidence="4" id="KW-1185">Reference proteome</keyword>
<protein>
    <recommendedName>
        <fullName evidence="5">PEP-CTERM sorting domain-containing protein</fullName>
    </recommendedName>
</protein>
<dbReference type="Proteomes" id="UP001239909">
    <property type="component" value="Unassembled WGS sequence"/>
</dbReference>
<evidence type="ECO:0000313" key="4">
    <source>
        <dbReference type="Proteomes" id="UP001239909"/>
    </source>
</evidence>
<keyword evidence="2" id="KW-0732">Signal</keyword>
<evidence type="ECO:0000313" key="3">
    <source>
        <dbReference type="EMBL" id="GMG83567.1"/>
    </source>
</evidence>
<dbReference type="RefSeq" id="WP_285672359.1">
    <property type="nucleotide sequence ID" value="NZ_BSYI01000021.1"/>
</dbReference>
<sequence length="264" mass="28028">MKFPILTTLGVAAALCASPAFAVGLTETFDTNPILAENQAPGVWYEDRYAPAGFSSTFFAGDNRLELELSQADSTDNRPPSFSSAFYDTQGRKFDTPGATMLEIDFYIDAGFATLDQRIGGIWGTATTPGGDVFPILEFFGGEFQVYDTAGTFSFVPVGTPTGFAYDQFATLKISLDTIDDEFDYFVDDELLGSFAAGGATEILNVILQGVNRGEPGSENAGVNRSLYFDNLEVSGGATVPLPAPAALLLTGLAGLGLLRRRAA</sequence>
<proteinExistence type="predicted"/>
<feature type="signal peptide" evidence="2">
    <location>
        <begin position="1"/>
        <end position="22"/>
    </location>
</feature>
<comment type="caution">
    <text evidence="3">The sequence shown here is derived from an EMBL/GenBank/DDBJ whole genome shotgun (WGS) entry which is preliminary data.</text>
</comment>
<reference evidence="3 4" key="1">
    <citation type="submission" date="2023-04" db="EMBL/GenBank/DDBJ databases">
        <title>Marinoamorphus aggregata gen. nov., sp. Nov., isolate from tissue of brittle star Ophioplocus japonicus.</title>
        <authorList>
            <person name="Kawano K."/>
            <person name="Sawayama S."/>
            <person name="Nakagawa S."/>
        </authorList>
    </citation>
    <scope>NUCLEOTIDE SEQUENCE [LARGE SCALE GENOMIC DNA]</scope>
    <source>
        <strain evidence="3 4">NKW23</strain>
    </source>
</reference>
<keyword evidence="1" id="KW-1133">Transmembrane helix</keyword>
<evidence type="ECO:0000256" key="2">
    <source>
        <dbReference type="SAM" id="SignalP"/>
    </source>
</evidence>
<keyword evidence="1" id="KW-0812">Transmembrane</keyword>
<name>A0ABQ6LJY0_9RHOB</name>
<accession>A0ABQ6LJY0</accession>
<feature type="chain" id="PRO_5046069791" description="PEP-CTERM sorting domain-containing protein" evidence="2">
    <location>
        <begin position="23"/>
        <end position="264"/>
    </location>
</feature>
<feature type="transmembrane region" description="Helical" evidence="1">
    <location>
        <begin position="240"/>
        <end position="259"/>
    </location>
</feature>
<keyword evidence="1" id="KW-0472">Membrane</keyword>
<gene>
    <name evidence="3" type="ORF">LNKW23_27800</name>
</gene>